<organism evidence="3 4">
    <name type="scientific">Methylocystis echinoides</name>
    <dbReference type="NCBI Taxonomy" id="29468"/>
    <lineage>
        <taxon>Bacteria</taxon>
        <taxon>Pseudomonadati</taxon>
        <taxon>Pseudomonadota</taxon>
        <taxon>Alphaproteobacteria</taxon>
        <taxon>Hyphomicrobiales</taxon>
        <taxon>Methylocystaceae</taxon>
        <taxon>Methylocystis</taxon>
    </lineage>
</organism>
<dbReference type="RefSeq" id="WP_281807007.1">
    <property type="nucleotide sequence ID" value="NZ_BSEC01000006.1"/>
</dbReference>
<feature type="compositionally biased region" description="Low complexity" evidence="1">
    <location>
        <begin position="90"/>
        <end position="99"/>
    </location>
</feature>
<feature type="compositionally biased region" description="Gly residues" evidence="1">
    <location>
        <begin position="100"/>
        <end position="112"/>
    </location>
</feature>
<gene>
    <name evidence="3" type="ORF">LMG27198_49210</name>
</gene>
<dbReference type="InterPro" id="IPR005094">
    <property type="entry name" value="Endonuclease_MobA/VirD2"/>
</dbReference>
<feature type="region of interest" description="Disordered" evidence="1">
    <location>
        <begin position="61"/>
        <end position="116"/>
    </location>
</feature>
<feature type="compositionally biased region" description="Gly residues" evidence="1">
    <location>
        <begin position="80"/>
        <end position="89"/>
    </location>
</feature>
<feature type="region of interest" description="Disordered" evidence="1">
    <location>
        <begin position="453"/>
        <end position="484"/>
    </location>
</feature>
<protein>
    <recommendedName>
        <fullName evidence="2">MobA/VirD2-like nuclease domain-containing protein</fullName>
    </recommendedName>
</protein>
<evidence type="ECO:0000313" key="4">
    <source>
        <dbReference type="Proteomes" id="UP001144323"/>
    </source>
</evidence>
<feature type="compositionally biased region" description="Basic and acidic residues" evidence="1">
    <location>
        <begin position="462"/>
        <end position="482"/>
    </location>
</feature>
<proteinExistence type="predicted"/>
<dbReference type="AlphaFoldDB" id="A0A9W6GZU1"/>
<sequence length="779" mass="84065">MNRDAQIAWWVELVEAARRAVSDAGETRRRRSLGLDDELRARRGRVAPLPKAPTAQEIIRGTTITGGRDEERTRLLPTSAGGGGGGGGTSAPSGSKPGQVAGGGGPGGGGARAAGQGEAVGRARQLAAGYQPAVIKVVSYARGVARATATGQYVQREDVALETYDGRILADRQAVADEIKAWSTNFAKRAESHDVGAVRLSLQGVADTTEGRETYEKAIAAGFEGHRYAYRLDVTQKGELEARIVTAMAGAGKERFRVREERVGEEGRGFTRKRLDLASEARAKERITVATGLAPDTIAIAPGATSHGRDGVTYRLNKLIEKGPATDDRGRAIANVAETRTAAREWGATLRSQSSRDTMHLIVSAKAGTDVGALTRAARAFLQDRFADHKFIFGVHTDKEADGHVHVHAVVAVKSESGQKLHPSRETFSEWRQVYAQHAQAEGLKIVATSARERASSQSYGPKDKAIVEAADRPRPTREASDRAYAADPANRRLIDNARQRIAVARTNPIRLPVTAQDLKLVNEGVQAWRTVAAEQPANPQAKDMLERLLMAQTVGSIVQTIGKRVEQLTKENSTMAVTSEQMAKDLRLMNDAVSRTSDLLDGETKQQFREASSRYLETLANRVDLQRASEHGIQQMTRAEVEAIAGANADRLIERASGIQQREEREAAAAARLADRAIAAERREEATVGIDPTTQRELRAERAIVAGAQKSAAQETREAAAAREAAASLAQHPADRLSPTLLQTDALAQLRAEQEQIIREIEASEGAQAQSTKPQRMT</sequence>
<dbReference type="Pfam" id="PF03432">
    <property type="entry name" value="Relaxase"/>
    <property type="match status" value="1"/>
</dbReference>
<evidence type="ECO:0000259" key="2">
    <source>
        <dbReference type="Pfam" id="PF03432"/>
    </source>
</evidence>
<feature type="domain" description="MobA/VirD2-like nuclease" evidence="2">
    <location>
        <begin position="337"/>
        <end position="444"/>
    </location>
</feature>
<name>A0A9W6GZU1_9HYPH</name>
<accession>A0A9W6GZU1</accession>
<comment type="caution">
    <text evidence="3">The sequence shown here is derived from an EMBL/GenBank/DDBJ whole genome shotgun (WGS) entry which is preliminary data.</text>
</comment>
<evidence type="ECO:0000313" key="3">
    <source>
        <dbReference type="EMBL" id="GLI95929.1"/>
    </source>
</evidence>
<dbReference type="Proteomes" id="UP001144323">
    <property type="component" value="Unassembled WGS sequence"/>
</dbReference>
<keyword evidence="4" id="KW-1185">Reference proteome</keyword>
<reference evidence="3" key="1">
    <citation type="journal article" date="2023" name="Int. J. Syst. Evol. Microbiol.">
        <title>Methylocystis iwaonis sp. nov., a type II methane-oxidizing bacterium from surface soil of a rice paddy field in Japan, and emended description of the genus Methylocystis (ex Whittenbury et al. 1970) Bowman et al. 1993.</title>
        <authorList>
            <person name="Kaise H."/>
            <person name="Sawadogo J.B."/>
            <person name="Alam M.S."/>
            <person name="Ueno C."/>
            <person name="Dianou D."/>
            <person name="Shinjo R."/>
            <person name="Asakawa S."/>
        </authorList>
    </citation>
    <scope>NUCLEOTIDE SEQUENCE</scope>
    <source>
        <strain evidence="3">LMG27198</strain>
    </source>
</reference>
<dbReference type="EMBL" id="BSEC01000006">
    <property type="protein sequence ID" value="GLI95929.1"/>
    <property type="molecule type" value="Genomic_DNA"/>
</dbReference>
<evidence type="ECO:0000256" key="1">
    <source>
        <dbReference type="SAM" id="MobiDB-lite"/>
    </source>
</evidence>